<dbReference type="AlphaFoldDB" id="A0A6G6SBV7"/>
<dbReference type="RefSeq" id="WP_099660261.1">
    <property type="nucleotide sequence ID" value="NZ_CP045008.1"/>
</dbReference>
<name>A0A6G6SBV7_9GAMM</name>
<evidence type="ECO:0000313" key="1">
    <source>
        <dbReference type="EMBL" id="MBG2915355.1"/>
    </source>
</evidence>
<accession>A0A6G6SBV7</accession>
<dbReference type="GeneID" id="57331505"/>
<proteinExistence type="predicted"/>
<organism evidence="1 4">
    <name type="scientific">Proteus terrae subsp. cibarius</name>
    <dbReference type="NCBI Taxonomy" id="626774"/>
    <lineage>
        <taxon>Bacteria</taxon>
        <taxon>Pseudomonadati</taxon>
        <taxon>Pseudomonadota</taxon>
        <taxon>Gammaproteobacteria</taxon>
        <taxon>Enterobacterales</taxon>
        <taxon>Morganellaceae</taxon>
        <taxon>Proteus</taxon>
    </lineage>
</organism>
<dbReference type="EMBL" id="JADSJR010000018">
    <property type="protein sequence ID" value="MBG2915355.1"/>
    <property type="molecule type" value="Genomic_DNA"/>
</dbReference>
<reference evidence="2 3" key="1">
    <citation type="submission" date="2020-01" db="EMBL/GenBank/DDBJ databases">
        <title>The genomic epidemiology of tigecycline resistance gene tet(X) variants in a swine farm in China.</title>
        <authorList>
            <person name="Peng K."/>
            <person name="Li R."/>
        </authorList>
    </citation>
    <scope>NUCLEOTIDE SEQUENCE [LARGE SCALE GENOMIC DNA]</scope>
    <source>
        <strain evidence="2 3">ZF1</strain>
    </source>
</reference>
<protein>
    <submittedName>
        <fullName evidence="1">Uncharacterized protein</fullName>
    </submittedName>
</protein>
<evidence type="ECO:0000313" key="3">
    <source>
        <dbReference type="Proteomes" id="UP000501338"/>
    </source>
</evidence>
<evidence type="ECO:0000313" key="2">
    <source>
        <dbReference type="EMBL" id="QIF91216.1"/>
    </source>
</evidence>
<keyword evidence="3" id="KW-1185">Reference proteome</keyword>
<sequence length="73" mass="8218">MRFIIYILFFLLIGYGNPTPKVTPDKLPNAVVTHPYSELVQISGGALNRKSVEIVITPKDSGLEWKPKVSYQK</sequence>
<dbReference type="Proteomes" id="UP000501338">
    <property type="component" value="Chromosome"/>
</dbReference>
<gene>
    <name evidence="2" type="ORF">GTH23_14770</name>
    <name evidence="1" type="ORF">I4901_13365</name>
</gene>
<dbReference type="Proteomes" id="UP000612266">
    <property type="component" value="Unassembled WGS sequence"/>
</dbReference>
<evidence type="ECO:0000313" key="4">
    <source>
        <dbReference type="Proteomes" id="UP000612266"/>
    </source>
</evidence>
<dbReference type="EMBL" id="CP047340">
    <property type="protein sequence ID" value="QIF91216.1"/>
    <property type="molecule type" value="Genomic_DNA"/>
</dbReference>
<reference evidence="1" key="2">
    <citation type="submission" date="2020-11" db="EMBL/GenBank/DDBJ databases">
        <title>Enhanced detection system for hospital associated transmission using whole genome sequencing surveillance.</title>
        <authorList>
            <person name="Harrison L.H."/>
            <person name="Van Tyne D."/>
            <person name="Marsh J.W."/>
            <person name="Griffith M.P."/>
            <person name="Snyder D.J."/>
            <person name="Cooper V.S."/>
            <person name="Mustapha M."/>
        </authorList>
    </citation>
    <scope>NUCLEOTIDE SEQUENCE</scope>
    <source>
        <strain evidence="1">PR00070</strain>
    </source>
</reference>